<organism evidence="8 9">
    <name type="scientific">Uruburuella testudinis</name>
    <dbReference type="NCBI Taxonomy" id="1282863"/>
    <lineage>
        <taxon>Bacteria</taxon>
        <taxon>Pseudomonadati</taxon>
        <taxon>Pseudomonadota</taxon>
        <taxon>Betaproteobacteria</taxon>
        <taxon>Neisseriales</taxon>
        <taxon>Neisseriaceae</taxon>
        <taxon>Uruburuella</taxon>
    </lineage>
</organism>
<keyword evidence="5 7" id="KW-1133">Transmembrane helix</keyword>
<dbReference type="Pfam" id="PF03547">
    <property type="entry name" value="Mem_trans"/>
    <property type="match status" value="1"/>
</dbReference>
<feature type="transmembrane region" description="Helical" evidence="7">
    <location>
        <begin position="38"/>
        <end position="57"/>
    </location>
</feature>
<evidence type="ECO:0000256" key="4">
    <source>
        <dbReference type="ARBA" id="ARBA00022692"/>
    </source>
</evidence>
<accession>A0ABY4DTJ9</accession>
<gene>
    <name evidence="8" type="ORF">LVJ83_08045</name>
</gene>
<feature type="transmembrane region" description="Helical" evidence="7">
    <location>
        <begin position="171"/>
        <end position="191"/>
    </location>
</feature>
<keyword evidence="9" id="KW-1185">Reference proteome</keyword>
<keyword evidence="4 7" id="KW-0812">Transmembrane</keyword>
<feature type="transmembrane region" description="Helical" evidence="7">
    <location>
        <begin position="254"/>
        <end position="273"/>
    </location>
</feature>
<evidence type="ECO:0000256" key="6">
    <source>
        <dbReference type="ARBA" id="ARBA00023136"/>
    </source>
</evidence>
<keyword evidence="3" id="KW-1003">Cell membrane</keyword>
<feature type="transmembrane region" description="Helical" evidence="7">
    <location>
        <begin position="285"/>
        <end position="305"/>
    </location>
</feature>
<evidence type="ECO:0000256" key="5">
    <source>
        <dbReference type="ARBA" id="ARBA00022989"/>
    </source>
</evidence>
<sequence length="306" mass="32320">MLAILTITTPIFIIMAMGYFAVRFEFFTREQLAGMGKFVIRVGLPMLVFHAIATRPLADVLNITYLAGYALASLLSFAAGWGISKWRGQDAALAALNGLGTGMSNTGFIGYPLLAMAVGAPAGVFFAMNVLVENMLILPLMFVLIDAARGGANIGALLWRIAKNLSKNPIIIALAVSLVFAVLGIPVPAVLEKVTAMMASASSPLALFVIGGGLYGLKVRGNLTDIVVITGGKLLLFPVLVVSCLWLFGADADTMFAGALLASVPMASMYPLFGLQYGYERQTAAAMLVTTLLSFFSISLVLMLGH</sequence>
<name>A0ABY4DTJ9_9NEIS</name>
<keyword evidence="2" id="KW-0813">Transport</keyword>
<reference evidence="8 9" key="1">
    <citation type="journal article" date="2022" name="Res Sq">
        <title>Evolution of multicellular longitudinally dividing oral cavity symbionts (Neisseriaceae).</title>
        <authorList>
            <person name="Nyongesa S."/>
            <person name="Weber P."/>
            <person name="Bernet E."/>
            <person name="Pullido F."/>
            <person name="Nieckarz M."/>
            <person name="Delaby M."/>
            <person name="Nieves C."/>
            <person name="Viehboeck T."/>
            <person name="Krause N."/>
            <person name="Rivera-Millot A."/>
            <person name="Nakamura A."/>
            <person name="Vischer N."/>
            <person name="VanNieuwenhze M."/>
            <person name="Brun Y."/>
            <person name="Cava F."/>
            <person name="Bulgheresi S."/>
            <person name="Veyrier F."/>
        </authorList>
    </citation>
    <scope>NUCLEOTIDE SEQUENCE [LARGE SCALE GENOMIC DNA]</scope>
    <source>
        <strain evidence="8 9">CCUG 63373m</strain>
    </source>
</reference>
<dbReference type="EMBL" id="CP091508">
    <property type="protein sequence ID" value="UOO80937.1"/>
    <property type="molecule type" value="Genomic_DNA"/>
</dbReference>
<keyword evidence="6 7" id="KW-0472">Membrane</keyword>
<dbReference type="PANTHER" id="PTHR36838">
    <property type="entry name" value="AUXIN EFFLUX CARRIER FAMILY PROTEIN"/>
    <property type="match status" value="1"/>
</dbReference>
<evidence type="ECO:0000256" key="3">
    <source>
        <dbReference type="ARBA" id="ARBA00022475"/>
    </source>
</evidence>
<comment type="subcellular location">
    <subcellularLocation>
        <location evidence="1">Membrane</location>
        <topology evidence="1">Multi-pass membrane protein</topology>
    </subcellularLocation>
</comment>
<dbReference type="Proteomes" id="UP000829817">
    <property type="component" value="Chromosome"/>
</dbReference>
<evidence type="ECO:0000256" key="2">
    <source>
        <dbReference type="ARBA" id="ARBA00022448"/>
    </source>
</evidence>
<dbReference type="RefSeq" id="WP_244784007.1">
    <property type="nucleotide sequence ID" value="NZ_CP091508.1"/>
</dbReference>
<feature type="transmembrane region" description="Helical" evidence="7">
    <location>
        <begin position="108"/>
        <end position="131"/>
    </location>
</feature>
<protein>
    <submittedName>
        <fullName evidence="8">AEC family transporter</fullName>
    </submittedName>
</protein>
<dbReference type="PANTHER" id="PTHR36838:SF3">
    <property type="entry name" value="TRANSPORTER AUXIN EFFLUX CARRIER EC FAMILY"/>
    <property type="match status" value="1"/>
</dbReference>
<evidence type="ECO:0000256" key="7">
    <source>
        <dbReference type="SAM" id="Phobius"/>
    </source>
</evidence>
<feature type="transmembrane region" description="Helical" evidence="7">
    <location>
        <begin position="6"/>
        <end position="26"/>
    </location>
</feature>
<feature type="transmembrane region" description="Helical" evidence="7">
    <location>
        <begin position="137"/>
        <end position="159"/>
    </location>
</feature>
<proteinExistence type="predicted"/>
<evidence type="ECO:0000256" key="1">
    <source>
        <dbReference type="ARBA" id="ARBA00004141"/>
    </source>
</evidence>
<feature type="transmembrane region" description="Helical" evidence="7">
    <location>
        <begin position="197"/>
        <end position="217"/>
    </location>
</feature>
<dbReference type="InterPro" id="IPR004776">
    <property type="entry name" value="Mem_transp_PIN-like"/>
</dbReference>
<evidence type="ECO:0000313" key="9">
    <source>
        <dbReference type="Proteomes" id="UP000829817"/>
    </source>
</evidence>
<feature type="transmembrane region" description="Helical" evidence="7">
    <location>
        <begin position="226"/>
        <end position="248"/>
    </location>
</feature>
<feature type="transmembrane region" description="Helical" evidence="7">
    <location>
        <begin position="63"/>
        <end position="83"/>
    </location>
</feature>
<evidence type="ECO:0000313" key="8">
    <source>
        <dbReference type="EMBL" id="UOO80937.1"/>
    </source>
</evidence>